<dbReference type="Gene3D" id="3.90.1200.10">
    <property type="match status" value="1"/>
</dbReference>
<dbReference type="Proteomes" id="UP000186455">
    <property type="component" value="Unassembled WGS sequence"/>
</dbReference>
<accession>A0A1Q4V7W0</accession>
<proteinExistence type="predicted"/>
<dbReference type="InterPro" id="IPR011009">
    <property type="entry name" value="Kinase-like_dom_sf"/>
</dbReference>
<dbReference type="STRING" id="1048205.AB852_14450"/>
<evidence type="ECO:0000259" key="1">
    <source>
        <dbReference type="Pfam" id="PF01636"/>
    </source>
</evidence>
<keyword evidence="3" id="KW-1185">Reference proteome</keyword>
<dbReference type="SUPFAM" id="SSF56112">
    <property type="entry name" value="Protein kinase-like (PK-like)"/>
    <property type="match status" value="1"/>
</dbReference>
<dbReference type="GO" id="GO:0016740">
    <property type="term" value="F:transferase activity"/>
    <property type="evidence" value="ECO:0007669"/>
    <property type="project" value="UniProtKB-KW"/>
</dbReference>
<dbReference type="RefSeq" id="WP_073788143.1">
    <property type="nucleotide sequence ID" value="NZ_CP109583.1"/>
</dbReference>
<dbReference type="AlphaFoldDB" id="A0A1Q4V7W0"/>
<gene>
    <name evidence="2" type="ORF">AB852_14450</name>
</gene>
<organism evidence="2 3">
    <name type="scientific">Streptomyces uncialis</name>
    <dbReference type="NCBI Taxonomy" id="1048205"/>
    <lineage>
        <taxon>Bacteria</taxon>
        <taxon>Bacillati</taxon>
        <taxon>Actinomycetota</taxon>
        <taxon>Actinomycetes</taxon>
        <taxon>Kitasatosporales</taxon>
        <taxon>Streptomycetaceae</taxon>
        <taxon>Streptomyces</taxon>
    </lineage>
</organism>
<dbReference type="Pfam" id="PF01636">
    <property type="entry name" value="APH"/>
    <property type="match status" value="1"/>
</dbReference>
<dbReference type="GeneID" id="96797189"/>
<keyword evidence="2" id="KW-0808">Transferase</keyword>
<protein>
    <submittedName>
        <fullName evidence="2">Aminoglycoside phosphotransferase</fullName>
    </submittedName>
</protein>
<dbReference type="InterPro" id="IPR002575">
    <property type="entry name" value="Aminoglycoside_PTrfase"/>
</dbReference>
<name>A0A1Q4V7W0_9ACTN</name>
<reference evidence="2 3" key="1">
    <citation type="submission" date="2015-06" db="EMBL/GenBank/DDBJ databases">
        <title>Cloning and characterization of the uncialamcin biosynthetic gene cluster.</title>
        <authorList>
            <person name="Yan X."/>
            <person name="Huang T."/>
            <person name="Ge H."/>
            <person name="Shen B."/>
        </authorList>
    </citation>
    <scope>NUCLEOTIDE SEQUENCE [LARGE SCALE GENOMIC DNA]</scope>
    <source>
        <strain evidence="2 3">DCA2648</strain>
    </source>
</reference>
<sequence>MDDREVFVGGVNRVVREGGLVRRPAGAWSVTVQRLLGHLREAGFTGAPRPYGLSGDGAEELVEYLPGEVGHDFAAPEVRSDASLVAAGRLLRDLHDATVGFARTRDDVWQLPPREPAEVICHGDAATYNTVFRDRLPFAFIDFDTAHPGPRLWDAAYTAYRFVPLYAPDEVEHTVPIPEARRRLALFADSYGLSPEERARLPVTAAERLRTLVVWMRGLAAAGHPAFSAHVAEGHDRRYLTDARWIEDNFAARASEARDRQS</sequence>
<comment type="caution">
    <text evidence="2">The sequence shown here is derived from an EMBL/GenBank/DDBJ whole genome shotgun (WGS) entry which is preliminary data.</text>
</comment>
<evidence type="ECO:0000313" key="2">
    <source>
        <dbReference type="EMBL" id="OKH93897.1"/>
    </source>
</evidence>
<feature type="domain" description="Aminoglycoside phosphotransferase" evidence="1">
    <location>
        <begin position="106"/>
        <end position="163"/>
    </location>
</feature>
<dbReference type="EMBL" id="LFBV01000003">
    <property type="protein sequence ID" value="OKH93897.1"/>
    <property type="molecule type" value="Genomic_DNA"/>
</dbReference>
<evidence type="ECO:0000313" key="3">
    <source>
        <dbReference type="Proteomes" id="UP000186455"/>
    </source>
</evidence>